<reference evidence="1" key="1">
    <citation type="submission" date="2021-06" db="EMBL/GenBank/DDBJ databases">
        <authorList>
            <person name="Hodson N. C."/>
            <person name="Mongue J. A."/>
            <person name="Jaron S. K."/>
        </authorList>
    </citation>
    <scope>NUCLEOTIDE SEQUENCE</scope>
</reference>
<proteinExistence type="predicted"/>
<name>A0A8J2J806_9HEXA</name>
<evidence type="ECO:0000313" key="1">
    <source>
        <dbReference type="EMBL" id="CAG7710861.1"/>
    </source>
</evidence>
<sequence length="130" mass="14662">MTVCSILEECPVPERDPKPETKPAIAILSLFRLFYICVHNYSSQVSTRSLIQPVVSGLYFECKYVVIPRETGLLRLRTSKRTSNDSKMEQVSDFIYNYAGLQDPRNFGTGIAATEDIPLGRSHTAERTSE</sequence>
<dbReference type="AlphaFoldDB" id="A0A8J2J806"/>
<comment type="caution">
    <text evidence="1">The sequence shown here is derived from an EMBL/GenBank/DDBJ whole genome shotgun (WGS) entry which is preliminary data.</text>
</comment>
<dbReference type="EMBL" id="CAJVCH010032038">
    <property type="protein sequence ID" value="CAG7710861.1"/>
    <property type="molecule type" value="Genomic_DNA"/>
</dbReference>
<gene>
    <name evidence="1" type="ORF">AFUS01_LOCUS5061</name>
</gene>
<dbReference type="Proteomes" id="UP000708208">
    <property type="component" value="Unassembled WGS sequence"/>
</dbReference>
<evidence type="ECO:0000313" key="2">
    <source>
        <dbReference type="Proteomes" id="UP000708208"/>
    </source>
</evidence>
<protein>
    <submittedName>
        <fullName evidence="1">Uncharacterized protein</fullName>
    </submittedName>
</protein>
<keyword evidence="2" id="KW-1185">Reference proteome</keyword>
<accession>A0A8J2J806</accession>
<organism evidence="1 2">
    <name type="scientific">Allacma fusca</name>
    <dbReference type="NCBI Taxonomy" id="39272"/>
    <lineage>
        <taxon>Eukaryota</taxon>
        <taxon>Metazoa</taxon>
        <taxon>Ecdysozoa</taxon>
        <taxon>Arthropoda</taxon>
        <taxon>Hexapoda</taxon>
        <taxon>Collembola</taxon>
        <taxon>Symphypleona</taxon>
        <taxon>Sminthuridae</taxon>
        <taxon>Allacma</taxon>
    </lineage>
</organism>